<accession>A0A0V0RBC5</accession>
<reference evidence="2 4" key="1">
    <citation type="submission" date="2015-01" db="EMBL/GenBank/DDBJ databases">
        <title>Evolution of Trichinella species and genotypes.</title>
        <authorList>
            <person name="Korhonen P.K."/>
            <person name="Edoardo P."/>
            <person name="Giuseppe L.R."/>
            <person name="Gasser R.B."/>
        </authorList>
    </citation>
    <scope>NUCLEOTIDE SEQUENCE [LARGE SCALE GENOMIC DNA]</scope>
    <source>
        <strain evidence="2">ISS37</strain>
    </source>
</reference>
<feature type="non-terminal residue" evidence="2">
    <location>
        <position position="1"/>
    </location>
</feature>
<dbReference type="STRING" id="6336.A0A0V0RBC5"/>
<evidence type="ECO:0000256" key="1">
    <source>
        <dbReference type="SAM" id="MobiDB-lite"/>
    </source>
</evidence>
<keyword evidence="4" id="KW-1185">Reference proteome</keyword>
<dbReference type="EMBL" id="JYDL01000254">
    <property type="protein sequence ID" value="KRX12874.1"/>
    <property type="molecule type" value="Genomic_DNA"/>
</dbReference>
<comment type="caution">
    <text evidence="2">The sequence shown here is derived from an EMBL/GenBank/DDBJ whole genome shotgun (WGS) entry which is preliminary data.</text>
</comment>
<proteinExistence type="predicted"/>
<feature type="compositionally biased region" description="Polar residues" evidence="1">
    <location>
        <begin position="1"/>
        <end position="20"/>
    </location>
</feature>
<sequence length="68" mass="7328">ETSPLIGNNSPSLATPFTQTDDFRKTPIPSDSEVNPCDDLADRKASQNSVVMSTFDSSSQDTYNSSLV</sequence>
<dbReference type="Proteomes" id="UP000054630">
    <property type="component" value="Unassembled WGS sequence"/>
</dbReference>
<dbReference type="EMBL" id="JYDL01001330">
    <property type="protein sequence ID" value="KRX11815.1"/>
    <property type="molecule type" value="Genomic_DNA"/>
</dbReference>
<evidence type="ECO:0000313" key="3">
    <source>
        <dbReference type="EMBL" id="KRX12874.1"/>
    </source>
</evidence>
<protein>
    <submittedName>
        <fullName evidence="2">Uncharacterized protein</fullName>
    </submittedName>
</protein>
<evidence type="ECO:0000313" key="4">
    <source>
        <dbReference type="Proteomes" id="UP000054630"/>
    </source>
</evidence>
<name>A0A0V0RBC5_9BILA</name>
<organism evidence="2 4">
    <name type="scientific">Trichinella nelsoni</name>
    <dbReference type="NCBI Taxonomy" id="6336"/>
    <lineage>
        <taxon>Eukaryota</taxon>
        <taxon>Metazoa</taxon>
        <taxon>Ecdysozoa</taxon>
        <taxon>Nematoda</taxon>
        <taxon>Enoplea</taxon>
        <taxon>Dorylaimia</taxon>
        <taxon>Trichinellida</taxon>
        <taxon>Trichinellidae</taxon>
        <taxon>Trichinella</taxon>
    </lineage>
</organism>
<evidence type="ECO:0000313" key="2">
    <source>
        <dbReference type="EMBL" id="KRX11815.1"/>
    </source>
</evidence>
<feature type="compositionally biased region" description="Polar residues" evidence="1">
    <location>
        <begin position="46"/>
        <end position="68"/>
    </location>
</feature>
<feature type="region of interest" description="Disordered" evidence="1">
    <location>
        <begin position="1"/>
        <end position="68"/>
    </location>
</feature>
<dbReference type="AlphaFoldDB" id="A0A0V0RBC5"/>
<gene>
    <name evidence="2" type="ORF">T07_1614</name>
    <name evidence="3" type="ORF">T07_935</name>
</gene>